<keyword evidence="1" id="KW-0540">Nuclease</keyword>
<reference evidence="7" key="1">
    <citation type="journal article" date="2019" name="Int. J. Syst. Evol. Microbiol.">
        <title>The Global Catalogue of Microorganisms (GCM) 10K type strain sequencing project: providing services to taxonomists for standard genome sequencing and annotation.</title>
        <authorList>
            <consortium name="The Broad Institute Genomics Platform"/>
            <consortium name="The Broad Institute Genome Sequencing Center for Infectious Disease"/>
            <person name="Wu L."/>
            <person name="Ma J."/>
        </authorList>
    </citation>
    <scope>NUCLEOTIDE SEQUENCE [LARGE SCALE GENOMIC DNA]</scope>
    <source>
        <strain evidence="7">KCTC 32255</strain>
    </source>
</reference>
<evidence type="ECO:0000313" key="6">
    <source>
        <dbReference type="EMBL" id="MFC6868617.1"/>
    </source>
</evidence>
<gene>
    <name evidence="6" type="ORF">ACFQGD_15870</name>
</gene>
<dbReference type="Proteomes" id="UP001596337">
    <property type="component" value="Unassembled WGS sequence"/>
</dbReference>
<evidence type="ECO:0000256" key="2">
    <source>
        <dbReference type="ARBA" id="ARBA00022723"/>
    </source>
</evidence>
<dbReference type="CDD" id="cd09874">
    <property type="entry name" value="PIN_MT3492-like"/>
    <property type="match status" value="1"/>
</dbReference>
<accession>A0ABW2C000</accession>
<name>A0ABW2C000_9PSEU</name>
<evidence type="ECO:0000256" key="1">
    <source>
        <dbReference type="ARBA" id="ARBA00022722"/>
    </source>
</evidence>
<organism evidence="6 7">
    <name type="scientific">Haloechinothrix salitolerans</name>
    <dbReference type="NCBI Taxonomy" id="926830"/>
    <lineage>
        <taxon>Bacteria</taxon>
        <taxon>Bacillati</taxon>
        <taxon>Actinomycetota</taxon>
        <taxon>Actinomycetes</taxon>
        <taxon>Pseudonocardiales</taxon>
        <taxon>Pseudonocardiaceae</taxon>
        <taxon>Haloechinothrix</taxon>
    </lineage>
</organism>
<evidence type="ECO:0000313" key="7">
    <source>
        <dbReference type="Proteomes" id="UP001596337"/>
    </source>
</evidence>
<keyword evidence="4" id="KW-0460">Magnesium</keyword>
<evidence type="ECO:0000259" key="5">
    <source>
        <dbReference type="Pfam" id="PF01850"/>
    </source>
</evidence>
<dbReference type="Gene3D" id="3.40.50.1010">
    <property type="entry name" value="5'-nuclease"/>
    <property type="match status" value="1"/>
</dbReference>
<evidence type="ECO:0000256" key="3">
    <source>
        <dbReference type="ARBA" id="ARBA00022801"/>
    </source>
</evidence>
<dbReference type="InterPro" id="IPR029060">
    <property type="entry name" value="PIN-like_dom_sf"/>
</dbReference>
<proteinExistence type="predicted"/>
<keyword evidence="2" id="KW-0479">Metal-binding</keyword>
<dbReference type="Pfam" id="PF01850">
    <property type="entry name" value="PIN"/>
    <property type="match status" value="1"/>
</dbReference>
<evidence type="ECO:0000256" key="4">
    <source>
        <dbReference type="ARBA" id="ARBA00022842"/>
    </source>
</evidence>
<dbReference type="SUPFAM" id="SSF88723">
    <property type="entry name" value="PIN domain-like"/>
    <property type="match status" value="1"/>
</dbReference>
<protein>
    <submittedName>
        <fullName evidence="6">Type II toxin-antitoxin system VapC family toxin</fullName>
    </submittedName>
</protein>
<keyword evidence="3" id="KW-0378">Hydrolase</keyword>
<keyword evidence="7" id="KW-1185">Reference proteome</keyword>
<dbReference type="RefSeq" id="WP_345390478.1">
    <property type="nucleotide sequence ID" value="NZ_BAABLA010000005.1"/>
</dbReference>
<sequence>MIVYADSSVLARAYLADEPGHDNARALLDDPETVLVTGSWSRIEVPGALVRAAKAHRGLRDDLLALWFADIDHDSGPITVLTANQDDVERTALRIVLDYGIRAMDAWHIAAATLTVPELAAEEDYGFATRDRAQADVAAAYGFRAVL</sequence>
<dbReference type="InterPro" id="IPR002716">
    <property type="entry name" value="PIN_dom"/>
</dbReference>
<comment type="caution">
    <text evidence="6">The sequence shown here is derived from an EMBL/GenBank/DDBJ whole genome shotgun (WGS) entry which is preliminary data.</text>
</comment>
<feature type="domain" description="PIN" evidence="5">
    <location>
        <begin position="3"/>
        <end position="138"/>
    </location>
</feature>
<dbReference type="EMBL" id="JBHSXX010000001">
    <property type="protein sequence ID" value="MFC6868617.1"/>
    <property type="molecule type" value="Genomic_DNA"/>
</dbReference>